<reference evidence="2" key="1">
    <citation type="submission" date="2021-02" db="EMBL/GenBank/DDBJ databases">
        <authorList>
            <person name="Nowell W R."/>
        </authorList>
    </citation>
    <scope>NUCLEOTIDE SEQUENCE</scope>
</reference>
<feature type="compositionally biased region" description="Basic residues" evidence="1">
    <location>
        <begin position="8"/>
        <end position="19"/>
    </location>
</feature>
<accession>A0A815WFK7</accession>
<dbReference type="EMBL" id="CAJNOV010014226">
    <property type="protein sequence ID" value="CAF1544211.1"/>
    <property type="molecule type" value="Genomic_DNA"/>
</dbReference>
<feature type="region of interest" description="Disordered" evidence="1">
    <location>
        <begin position="1"/>
        <end position="24"/>
    </location>
</feature>
<evidence type="ECO:0000313" key="2">
    <source>
        <dbReference type="EMBL" id="CAF1544211.1"/>
    </source>
</evidence>
<dbReference type="Proteomes" id="UP000663855">
    <property type="component" value="Unassembled WGS sequence"/>
</dbReference>
<gene>
    <name evidence="2" type="ORF">CJN711_LOCUS29931</name>
</gene>
<name>A0A815WFK7_9BILA</name>
<protein>
    <submittedName>
        <fullName evidence="2">Uncharacterized protein</fullName>
    </submittedName>
</protein>
<evidence type="ECO:0000313" key="3">
    <source>
        <dbReference type="Proteomes" id="UP000663855"/>
    </source>
</evidence>
<comment type="caution">
    <text evidence="2">The sequence shown here is derived from an EMBL/GenBank/DDBJ whole genome shotgun (WGS) entry which is preliminary data.</text>
</comment>
<dbReference type="AlphaFoldDB" id="A0A815WFK7"/>
<evidence type="ECO:0000256" key="1">
    <source>
        <dbReference type="SAM" id="MobiDB-lite"/>
    </source>
</evidence>
<sequence>MFALNKSSKNKRKSNKYPRKQSNSLNETKILYNIPSVSQIAPLPEVQSHGILPVLSLDRRDSSNTAESDDVFSLNTDVSNDHQLVGEYNFKFFKLYRNHPFVY</sequence>
<proteinExistence type="predicted"/>
<organism evidence="2 3">
    <name type="scientific">Rotaria magnacalcarata</name>
    <dbReference type="NCBI Taxonomy" id="392030"/>
    <lineage>
        <taxon>Eukaryota</taxon>
        <taxon>Metazoa</taxon>
        <taxon>Spiralia</taxon>
        <taxon>Gnathifera</taxon>
        <taxon>Rotifera</taxon>
        <taxon>Eurotatoria</taxon>
        <taxon>Bdelloidea</taxon>
        <taxon>Philodinida</taxon>
        <taxon>Philodinidae</taxon>
        <taxon>Rotaria</taxon>
    </lineage>
</organism>